<comment type="caution">
    <text evidence="2">The sequence shown here is derived from an EMBL/GenBank/DDBJ whole genome shotgun (WGS) entry which is preliminary data.</text>
</comment>
<feature type="region of interest" description="Disordered" evidence="1">
    <location>
        <begin position="50"/>
        <end position="107"/>
    </location>
</feature>
<feature type="region of interest" description="Disordered" evidence="1">
    <location>
        <begin position="15"/>
        <end position="38"/>
    </location>
</feature>
<dbReference type="EMBL" id="JAPXFL010000010">
    <property type="protein sequence ID" value="KAK9501074.1"/>
    <property type="molecule type" value="Genomic_DNA"/>
</dbReference>
<evidence type="ECO:0000313" key="2">
    <source>
        <dbReference type="EMBL" id="KAK9501074.1"/>
    </source>
</evidence>
<proteinExistence type="predicted"/>
<dbReference type="AlphaFoldDB" id="A0AAW1CTW1"/>
<evidence type="ECO:0000313" key="3">
    <source>
        <dbReference type="Proteomes" id="UP001461498"/>
    </source>
</evidence>
<reference evidence="2 3" key="1">
    <citation type="submission" date="2022-12" db="EMBL/GenBank/DDBJ databases">
        <title>Chromosome-level genome assembly of true bugs.</title>
        <authorList>
            <person name="Ma L."/>
            <person name="Li H."/>
        </authorList>
    </citation>
    <scope>NUCLEOTIDE SEQUENCE [LARGE SCALE GENOMIC DNA]</scope>
    <source>
        <strain evidence="2">Lab_2022b</strain>
    </source>
</reference>
<dbReference type="Proteomes" id="UP001461498">
    <property type="component" value="Unassembled WGS sequence"/>
</dbReference>
<name>A0AAW1CTW1_9HEMI</name>
<protein>
    <submittedName>
        <fullName evidence="2">Uncharacterized protein</fullName>
    </submittedName>
</protein>
<feature type="compositionally biased region" description="Polar residues" evidence="1">
    <location>
        <begin position="138"/>
        <end position="150"/>
    </location>
</feature>
<keyword evidence="3" id="KW-1185">Reference proteome</keyword>
<feature type="region of interest" description="Disordered" evidence="1">
    <location>
        <begin position="129"/>
        <end position="150"/>
    </location>
</feature>
<dbReference type="PANTHER" id="PTHR40141:SF2">
    <property type="entry name" value="3',5'-CYCLIC-AMP PHOSPHODIESTERASE"/>
    <property type="match status" value="1"/>
</dbReference>
<dbReference type="PANTHER" id="PTHR40141">
    <property type="entry name" value="3',5'-CYCLIC-AMP PHOSPHODIESTERASE-RELATED"/>
    <property type="match status" value="1"/>
</dbReference>
<organism evidence="2 3">
    <name type="scientific">Rhynocoris fuscipes</name>
    <dbReference type="NCBI Taxonomy" id="488301"/>
    <lineage>
        <taxon>Eukaryota</taxon>
        <taxon>Metazoa</taxon>
        <taxon>Ecdysozoa</taxon>
        <taxon>Arthropoda</taxon>
        <taxon>Hexapoda</taxon>
        <taxon>Insecta</taxon>
        <taxon>Pterygota</taxon>
        <taxon>Neoptera</taxon>
        <taxon>Paraneoptera</taxon>
        <taxon>Hemiptera</taxon>
        <taxon>Heteroptera</taxon>
        <taxon>Panheteroptera</taxon>
        <taxon>Cimicomorpha</taxon>
        <taxon>Reduviidae</taxon>
        <taxon>Harpactorinae</taxon>
        <taxon>Harpactorini</taxon>
        <taxon>Rhynocoris</taxon>
    </lineage>
</organism>
<accession>A0AAW1CTW1</accession>
<feature type="compositionally biased region" description="Gly residues" evidence="1">
    <location>
        <begin position="89"/>
        <end position="104"/>
    </location>
</feature>
<sequence>MAFIYNLIRLWPRQRLIPPPGESQTRTQQPPPPEVAIHPPWLRHRLVHSEDSAIRRRQSSKNPNTQQRMHRIRVPTQSSRRALSFDVENGGGAGGGGVGSGRAEGAGSPSAVLLLQNLPQRRESFLYRSDSDFEVSPKSMSRHSSIASER</sequence>
<evidence type="ECO:0000256" key="1">
    <source>
        <dbReference type="SAM" id="MobiDB-lite"/>
    </source>
</evidence>
<gene>
    <name evidence="2" type="ORF">O3M35_002188</name>
</gene>